<dbReference type="EMBL" id="JELY01001361">
    <property type="protein sequence ID" value="KYF56048.1"/>
    <property type="molecule type" value="Genomic_DNA"/>
</dbReference>
<sequence length="120" mass="12929">MATYDAPDSSDIDLVQSNTVVGLINLLVGDVTALLGLSVVDDVKLVDVADVLNNSEIGILNNVLNNVLVKLQILNIQNVLKDVDVANGLKVGDILSDNDIDLKDVVDVKIEDNKLLVFYK</sequence>
<dbReference type="AlphaFoldDB" id="A0A150PKU1"/>
<organism evidence="1 2">
    <name type="scientific">Sorangium cellulosum</name>
    <name type="common">Polyangium cellulosum</name>
    <dbReference type="NCBI Taxonomy" id="56"/>
    <lineage>
        <taxon>Bacteria</taxon>
        <taxon>Pseudomonadati</taxon>
        <taxon>Myxococcota</taxon>
        <taxon>Polyangia</taxon>
        <taxon>Polyangiales</taxon>
        <taxon>Polyangiaceae</taxon>
        <taxon>Sorangium</taxon>
    </lineage>
</organism>
<dbReference type="Proteomes" id="UP000075420">
    <property type="component" value="Unassembled WGS sequence"/>
</dbReference>
<protein>
    <submittedName>
        <fullName evidence="1">Uncharacterized protein</fullName>
    </submittedName>
</protein>
<accession>A0A150PKU1</accession>
<reference evidence="1 2" key="1">
    <citation type="submission" date="2014-02" db="EMBL/GenBank/DDBJ databases">
        <title>The small core and large imbalanced accessory genome model reveals a collaborative survival strategy of Sorangium cellulosum strains in nature.</title>
        <authorList>
            <person name="Han K."/>
            <person name="Peng R."/>
            <person name="Blom J."/>
            <person name="Li Y.-Z."/>
        </authorList>
    </citation>
    <scope>NUCLEOTIDE SEQUENCE [LARGE SCALE GENOMIC DNA]</scope>
    <source>
        <strain evidence="1 2">So0157-25</strain>
    </source>
</reference>
<gene>
    <name evidence="1" type="ORF">BE08_18480</name>
</gene>
<comment type="caution">
    <text evidence="1">The sequence shown here is derived from an EMBL/GenBank/DDBJ whole genome shotgun (WGS) entry which is preliminary data.</text>
</comment>
<evidence type="ECO:0000313" key="2">
    <source>
        <dbReference type="Proteomes" id="UP000075420"/>
    </source>
</evidence>
<evidence type="ECO:0000313" key="1">
    <source>
        <dbReference type="EMBL" id="KYF56048.1"/>
    </source>
</evidence>
<name>A0A150PKU1_SORCE</name>
<proteinExistence type="predicted"/>